<organism evidence="2 3">
    <name type="scientific">Elysia crispata</name>
    <name type="common">lettuce slug</name>
    <dbReference type="NCBI Taxonomy" id="231223"/>
    <lineage>
        <taxon>Eukaryota</taxon>
        <taxon>Metazoa</taxon>
        <taxon>Spiralia</taxon>
        <taxon>Lophotrochozoa</taxon>
        <taxon>Mollusca</taxon>
        <taxon>Gastropoda</taxon>
        <taxon>Heterobranchia</taxon>
        <taxon>Euthyneura</taxon>
        <taxon>Panpulmonata</taxon>
        <taxon>Sacoglossa</taxon>
        <taxon>Placobranchoidea</taxon>
        <taxon>Plakobranchidae</taxon>
        <taxon>Elysia</taxon>
    </lineage>
</organism>
<name>A0AAE1AAH2_9GAST</name>
<comment type="caution">
    <text evidence="2">The sequence shown here is derived from an EMBL/GenBank/DDBJ whole genome shotgun (WGS) entry which is preliminary data.</text>
</comment>
<protein>
    <submittedName>
        <fullName evidence="2">Uncharacterized protein</fullName>
    </submittedName>
</protein>
<sequence>MRDLAVKSVWIGSRDGGWAGMAGGSGKEQRRIEKKKKRHRKGECLSVRCWASLWPEVRPSAHRPAGAGNAKAEVRVPGLLKGDEKLIVNWVKLGRRELTRCPEKPLRLSFRERAT</sequence>
<dbReference type="Proteomes" id="UP001283361">
    <property type="component" value="Unassembled WGS sequence"/>
</dbReference>
<proteinExistence type="predicted"/>
<evidence type="ECO:0000313" key="3">
    <source>
        <dbReference type="Proteomes" id="UP001283361"/>
    </source>
</evidence>
<keyword evidence="3" id="KW-1185">Reference proteome</keyword>
<reference evidence="2" key="1">
    <citation type="journal article" date="2023" name="G3 (Bethesda)">
        <title>A reference genome for the long-term kleptoplast-retaining sea slug Elysia crispata morphotype clarki.</title>
        <authorList>
            <person name="Eastman K.E."/>
            <person name="Pendleton A.L."/>
            <person name="Shaikh M.A."/>
            <person name="Suttiyut T."/>
            <person name="Ogas R."/>
            <person name="Tomko P."/>
            <person name="Gavelis G."/>
            <person name="Widhalm J.R."/>
            <person name="Wisecaver J.H."/>
        </authorList>
    </citation>
    <scope>NUCLEOTIDE SEQUENCE</scope>
    <source>
        <strain evidence="2">ECLA1</strain>
    </source>
</reference>
<accession>A0AAE1AAH2</accession>
<dbReference type="AlphaFoldDB" id="A0AAE1AAH2"/>
<feature type="region of interest" description="Disordered" evidence="1">
    <location>
        <begin position="20"/>
        <end position="39"/>
    </location>
</feature>
<dbReference type="EMBL" id="JAWDGP010002317">
    <property type="protein sequence ID" value="KAK3783993.1"/>
    <property type="molecule type" value="Genomic_DNA"/>
</dbReference>
<evidence type="ECO:0000256" key="1">
    <source>
        <dbReference type="SAM" id="MobiDB-lite"/>
    </source>
</evidence>
<evidence type="ECO:0000313" key="2">
    <source>
        <dbReference type="EMBL" id="KAK3783993.1"/>
    </source>
</evidence>
<gene>
    <name evidence="2" type="ORF">RRG08_004104</name>
</gene>